<feature type="domain" description="Protein kinase" evidence="2">
    <location>
        <begin position="251"/>
        <end position="589"/>
    </location>
</feature>
<reference evidence="3" key="1">
    <citation type="journal article" date="2021" name="Proc. Natl. Acad. Sci. U.S.A.">
        <title>Three genomes in the algal genus Volvox reveal the fate of a haploid sex-determining region after a transition to homothallism.</title>
        <authorList>
            <person name="Yamamoto K."/>
            <person name="Hamaji T."/>
            <person name="Kawai-Toyooka H."/>
            <person name="Matsuzaki R."/>
            <person name="Takahashi F."/>
            <person name="Nishimura Y."/>
            <person name="Kawachi M."/>
            <person name="Noguchi H."/>
            <person name="Minakuchi Y."/>
            <person name="Umen J.G."/>
            <person name="Toyoda A."/>
            <person name="Nozaki H."/>
        </authorList>
    </citation>
    <scope>NUCLEOTIDE SEQUENCE</scope>
    <source>
        <strain evidence="3">NIES-3780</strain>
    </source>
</reference>
<feature type="compositionally biased region" description="Low complexity" evidence="1">
    <location>
        <begin position="736"/>
        <end position="761"/>
    </location>
</feature>
<feature type="compositionally biased region" description="Gly residues" evidence="1">
    <location>
        <begin position="127"/>
        <end position="136"/>
    </location>
</feature>
<dbReference type="InterPro" id="IPR000719">
    <property type="entry name" value="Prot_kinase_dom"/>
</dbReference>
<sequence length="1157" mass="120098">MVIQEDIPTSKAPEVTNLAERVAVLPCQHFQRSPTLLFDILAESDKDKQQQKLRQATISTVDKKPLSSTPPLHLQQHQQPGQDADLQKSALPQQIHKLLPQGSLKTVIAPATPELPDIMPAARSGGASSGAGGPGDGTAPSSRNQRCDVAGAQAETVKVVEVLLTEEPPKFKQQQPQCCGAMLTDPTSASGTAARPHAATAGPPCPSADTVTVGAASGLPGSPRRELLEEFTPRLILQELLGELFIPPEQLVMHGTFGQGAFATVQRCGLEMVPGGPSLSVAVKTLKPHVLSDLEDLRRFLLEANLLRKLHHPNIVSIHGLGAHDLTSLESLRNSAYVVMEGLQGGDLRMMLLRQMTSHSRAYSRLDALRWCMHIAAACAYLHGTCRPMVIHRDLKPENVMLTGGPVDARVAKITDFGLHKRARYSRTEDVLIAVTNEWSTRGGSVYRGDGNGTTGIGGGGGGGGGVYSGGSVRAGGTVRGGNPRADYSTYAGSIVDMSYYGGTTFIDTSAHWNAAASATATTQPLGGYGIGGGNGSNHQGNYSTSARYGAVTTAGKAAATAEPTVEVTNKTAHPTANALEAALPHRVVPNKVVAPVAIGGNGSNDGARCVDGFTEVTGLVSEAAAAAALADARGSTGPAGSLPPGESIRAGSEAAAELGISAAAAAGQHGKLTERERPYLLAFDKRYDTPLNGGSKWNSSTDLEGMTEAAVAAAAAAAVLSTGARGAPPSPPLLLPSAGVSVSKPQLQSQPPQGQQPIGWTPPNVVPPVSLEESVHRKLLALMALESAAMAVPSAAAAGNGTTARADGGIAISGGFRNGAAAATAAIPPAAGAQEAPFSITEFVRAATAVLPGETVASMPSAVMLMRSMSLALQQQRDQQQQQQEQPPLVSITSGLTVPTAMQTAPNARIAARAAAMKTVPENNRMSMDVGSPAAALHGKGGAKASTAVSVASHSHASAPLPTSTGKRHAEGTHMRDKVASATARMADATRQVGSLVYMAPELVLSGNYNEKVDVFSFAIIAYELFTGKLLAMKIANEYAFQLEQQGGSGLAVARGVRAGPGGLPQGATRSAEQDAEAGVMAYVMRRCSGTREPLPSWWPSELQGLIARCWAQDPADRPSFSQIHRELRRMQHAGILADMDTRDPLRNVGCLCTIS</sequence>
<feature type="region of interest" description="Disordered" evidence="1">
    <location>
        <begin position="116"/>
        <end position="149"/>
    </location>
</feature>
<comment type="caution">
    <text evidence="3">The sequence shown here is derived from an EMBL/GenBank/DDBJ whole genome shotgun (WGS) entry which is preliminary data.</text>
</comment>
<feature type="compositionally biased region" description="Low complexity" evidence="1">
    <location>
        <begin position="70"/>
        <end position="84"/>
    </location>
</feature>
<evidence type="ECO:0000259" key="2">
    <source>
        <dbReference type="PROSITE" id="PS50011"/>
    </source>
</evidence>
<dbReference type="GO" id="GO:0005524">
    <property type="term" value="F:ATP binding"/>
    <property type="evidence" value="ECO:0007669"/>
    <property type="project" value="InterPro"/>
</dbReference>
<dbReference type="GO" id="GO:0004674">
    <property type="term" value="F:protein serine/threonine kinase activity"/>
    <property type="evidence" value="ECO:0007669"/>
    <property type="project" value="TreeGrafter"/>
</dbReference>
<dbReference type="InterPro" id="IPR001245">
    <property type="entry name" value="Ser-Thr/Tyr_kinase_cat_dom"/>
</dbReference>
<dbReference type="PANTHER" id="PTHR44329:SF289">
    <property type="entry name" value="SERINE_THREONINE-PROTEIN KINASE VIK"/>
    <property type="match status" value="1"/>
</dbReference>
<feature type="region of interest" description="Disordered" evidence="1">
    <location>
        <begin position="186"/>
        <end position="205"/>
    </location>
</feature>
<feature type="region of interest" description="Disordered" evidence="1">
    <location>
        <begin position="946"/>
        <end position="974"/>
    </location>
</feature>
<feature type="domain" description="Protein kinase" evidence="2">
    <location>
        <begin position="793"/>
        <end position="1137"/>
    </location>
</feature>
<evidence type="ECO:0000313" key="4">
    <source>
        <dbReference type="Proteomes" id="UP000747399"/>
    </source>
</evidence>
<dbReference type="InterPro" id="IPR011009">
    <property type="entry name" value="Kinase-like_dom_sf"/>
</dbReference>
<feature type="region of interest" description="Disordered" evidence="1">
    <location>
        <begin position="51"/>
        <end position="88"/>
    </location>
</feature>
<evidence type="ECO:0000256" key="1">
    <source>
        <dbReference type="SAM" id="MobiDB-lite"/>
    </source>
</evidence>
<proteinExistence type="predicted"/>
<dbReference type="AlphaFoldDB" id="A0A8J4BNT2"/>
<dbReference type="Gene3D" id="1.10.510.10">
    <property type="entry name" value="Transferase(Phosphotransferase) domain 1"/>
    <property type="match status" value="2"/>
</dbReference>
<feature type="region of interest" description="Disordered" evidence="1">
    <location>
        <begin position="724"/>
        <end position="761"/>
    </location>
</feature>
<dbReference type="Proteomes" id="UP000747399">
    <property type="component" value="Unassembled WGS sequence"/>
</dbReference>
<protein>
    <recommendedName>
        <fullName evidence="2">Protein kinase domain-containing protein</fullName>
    </recommendedName>
</protein>
<dbReference type="PROSITE" id="PS00108">
    <property type="entry name" value="PROTEIN_KINASE_ST"/>
    <property type="match status" value="1"/>
</dbReference>
<feature type="compositionally biased region" description="Low complexity" evidence="1">
    <location>
        <begin position="946"/>
        <end position="965"/>
    </location>
</feature>
<keyword evidence="4" id="KW-1185">Reference proteome</keyword>
<evidence type="ECO:0000313" key="3">
    <source>
        <dbReference type="EMBL" id="GIL66127.1"/>
    </source>
</evidence>
<accession>A0A8J4BNT2</accession>
<organism evidence="3 4">
    <name type="scientific">Volvox africanus</name>
    <dbReference type="NCBI Taxonomy" id="51714"/>
    <lineage>
        <taxon>Eukaryota</taxon>
        <taxon>Viridiplantae</taxon>
        <taxon>Chlorophyta</taxon>
        <taxon>core chlorophytes</taxon>
        <taxon>Chlorophyceae</taxon>
        <taxon>CS clade</taxon>
        <taxon>Chlamydomonadales</taxon>
        <taxon>Volvocaceae</taxon>
        <taxon>Volvox</taxon>
    </lineage>
</organism>
<gene>
    <name evidence="3" type="ORF">Vafri_19725</name>
</gene>
<name>A0A8J4BNT2_9CHLO</name>
<dbReference type="SUPFAM" id="SSF56112">
    <property type="entry name" value="Protein kinase-like (PK-like)"/>
    <property type="match status" value="1"/>
</dbReference>
<dbReference type="SMART" id="SM00220">
    <property type="entry name" value="S_TKc"/>
    <property type="match status" value="1"/>
</dbReference>
<dbReference type="InterPro" id="IPR008271">
    <property type="entry name" value="Ser/Thr_kinase_AS"/>
</dbReference>
<dbReference type="PANTHER" id="PTHR44329">
    <property type="entry name" value="SERINE/THREONINE-PROTEIN KINASE TNNI3K-RELATED"/>
    <property type="match status" value="1"/>
</dbReference>
<dbReference type="PROSITE" id="PS50011">
    <property type="entry name" value="PROTEIN_KINASE_DOM"/>
    <property type="match status" value="2"/>
</dbReference>
<dbReference type="EMBL" id="BNCO01000081">
    <property type="protein sequence ID" value="GIL66127.1"/>
    <property type="molecule type" value="Genomic_DNA"/>
</dbReference>
<dbReference type="InterPro" id="IPR051681">
    <property type="entry name" value="Ser/Thr_Kinases-Pseudokinases"/>
</dbReference>
<dbReference type="Pfam" id="PF00069">
    <property type="entry name" value="Pkinase"/>
    <property type="match status" value="1"/>
</dbReference>
<dbReference type="Pfam" id="PF07714">
    <property type="entry name" value="PK_Tyr_Ser-Thr"/>
    <property type="match status" value="1"/>
</dbReference>